<proteinExistence type="predicted"/>
<keyword evidence="1" id="KW-0732">Signal</keyword>
<feature type="signal peptide" evidence="1">
    <location>
        <begin position="1"/>
        <end position="25"/>
    </location>
</feature>
<evidence type="ECO:0000256" key="1">
    <source>
        <dbReference type="SAM" id="SignalP"/>
    </source>
</evidence>
<protein>
    <submittedName>
        <fullName evidence="2">Uncharacterized protein</fullName>
    </submittedName>
</protein>
<gene>
    <name evidence="2" type="ORF">SS37A_21400</name>
</gene>
<accession>A0ABN6VG03</accession>
<organism evidence="2 3">
    <name type="scientific">Methylocystis iwaonis</name>
    <dbReference type="NCBI Taxonomy" id="2885079"/>
    <lineage>
        <taxon>Bacteria</taxon>
        <taxon>Pseudomonadati</taxon>
        <taxon>Pseudomonadota</taxon>
        <taxon>Alphaproteobacteria</taxon>
        <taxon>Hyphomicrobiales</taxon>
        <taxon>Methylocystaceae</taxon>
        <taxon>Methylocystis</taxon>
    </lineage>
</organism>
<dbReference type="EMBL" id="AP027142">
    <property type="protein sequence ID" value="BDV34611.1"/>
    <property type="molecule type" value="Genomic_DNA"/>
</dbReference>
<feature type="chain" id="PRO_5047517794" evidence="1">
    <location>
        <begin position="26"/>
        <end position="130"/>
    </location>
</feature>
<evidence type="ECO:0000313" key="3">
    <source>
        <dbReference type="Proteomes" id="UP001317629"/>
    </source>
</evidence>
<sequence length="130" mass="13537">MKNTLLYAALAAVFSGKVLPCPALAASAGKDSPVGRYALDGAACKAKDYFVTLTDDAVTLPTLGCKGVSYDQTENKGGRAVYAVTARSCLGEEPGQPRKESFTLVLDAAGLQILWADGAKSAVFMRCGKL</sequence>
<name>A0ABN6VG03_9HYPH</name>
<evidence type="ECO:0000313" key="2">
    <source>
        <dbReference type="EMBL" id="BDV34611.1"/>
    </source>
</evidence>
<reference evidence="2 3" key="1">
    <citation type="journal article" date="2023" name="Int. J. Syst. Evol. Microbiol.">
        <title>Methylocystis iwaonis sp. nov., a type II methane-oxidizing bacterium from surface soil of a rice paddy field in Japan, and emended description of the genus Methylocystis (ex Whittenbury et al. 1970) Bowman et al. 1993.</title>
        <authorList>
            <person name="Kaise H."/>
            <person name="Sawadogo J.B."/>
            <person name="Alam M.S."/>
            <person name="Ueno C."/>
            <person name="Dianou D."/>
            <person name="Shinjo R."/>
            <person name="Asakawa S."/>
        </authorList>
    </citation>
    <scope>NUCLEOTIDE SEQUENCE [LARGE SCALE GENOMIC DNA]</scope>
    <source>
        <strain evidence="2 3">SS37A-Re</strain>
    </source>
</reference>
<keyword evidence="3" id="KW-1185">Reference proteome</keyword>
<dbReference type="RefSeq" id="WP_281927844.1">
    <property type="nucleotide sequence ID" value="NZ_AP027142.1"/>
</dbReference>
<dbReference type="Proteomes" id="UP001317629">
    <property type="component" value="Chromosome"/>
</dbReference>